<comment type="caution">
    <text evidence="1">The sequence shown here is derived from an EMBL/GenBank/DDBJ whole genome shotgun (WGS) entry which is preliminary data.</text>
</comment>
<reference evidence="1 2" key="1">
    <citation type="journal article" date="2015" name="Stand. Genomic Sci.">
        <title>Genomic Encyclopedia of Bacterial and Archaeal Type Strains, Phase III: the genomes of soil and plant-associated and newly described type strains.</title>
        <authorList>
            <person name="Whitman W.B."/>
            <person name="Woyke T."/>
            <person name="Klenk H.P."/>
            <person name="Zhou Y."/>
            <person name="Lilburn T.G."/>
            <person name="Beck B.J."/>
            <person name="De Vos P."/>
            <person name="Vandamme P."/>
            <person name="Eisen J.A."/>
            <person name="Garrity G."/>
            <person name="Hugenholtz P."/>
            <person name="Kyrpides N.C."/>
        </authorList>
    </citation>
    <scope>NUCLEOTIDE SEQUENCE [LARGE SCALE GENOMIC DNA]</scope>
    <source>
        <strain evidence="1 2">VKM Ac-2538</strain>
    </source>
</reference>
<dbReference type="EMBL" id="SLWM01000013">
    <property type="protein sequence ID" value="TCO17952.1"/>
    <property type="molecule type" value="Genomic_DNA"/>
</dbReference>
<proteinExistence type="predicted"/>
<evidence type="ECO:0000313" key="1">
    <source>
        <dbReference type="EMBL" id="TCO17952.1"/>
    </source>
</evidence>
<keyword evidence="2" id="KW-1185">Reference proteome</keyword>
<evidence type="ECO:0000313" key="2">
    <source>
        <dbReference type="Proteomes" id="UP000295818"/>
    </source>
</evidence>
<sequence length="36" mass="4357">MSTGKSLKTIASPRYTQFEELSKQHDWIKMIYLRRI</sequence>
<accession>A0ABY2BEL4</accession>
<dbReference type="Proteomes" id="UP000295818">
    <property type="component" value="Unassembled WGS sequence"/>
</dbReference>
<name>A0ABY2BEL4_9ACTN</name>
<organism evidence="1 2">
    <name type="scientific">Kribbella orskensis</name>
    <dbReference type="NCBI Taxonomy" id="2512216"/>
    <lineage>
        <taxon>Bacteria</taxon>
        <taxon>Bacillati</taxon>
        <taxon>Actinomycetota</taxon>
        <taxon>Actinomycetes</taxon>
        <taxon>Propionibacteriales</taxon>
        <taxon>Kribbellaceae</taxon>
        <taxon>Kribbella</taxon>
    </lineage>
</organism>
<gene>
    <name evidence="1" type="ORF">EV644_113182</name>
</gene>
<protein>
    <submittedName>
        <fullName evidence="1">Uncharacterized protein</fullName>
    </submittedName>
</protein>